<dbReference type="SUPFAM" id="SSF47384">
    <property type="entry name" value="Homodimeric domain of signal transducing histidine kinase"/>
    <property type="match status" value="1"/>
</dbReference>
<evidence type="ECO:0000256" key="9">
    <source>
        <dbReference type="ARBA" id="ARBA00022777"/>
    </source>
</evidence>
<feature type="compositionally biased region" description="Polar residues" evidence="14">
    <location>
        <begin position="67"/>
        <end position="84"/>
    </location>
</feature>
<dbReference type="Pfam" id="PF00672">
    <property type="entry name" value="HAMP"/>
    <property type="match status" value="1"/>
</dbReference>
<evidence type="ECO:0000256" key="6">
    <source>
        <dbReference type="ARBA" id="ARBA00022679"/>
    </source>
</evidence>
<evidence type="ECO:0000256" key="12">
    <source>
        <dbReference type="ARBA" id="ARBA00023012"/>
    </source>
</evidence>
<dbReference type="InterPro" id="IPR003660">
    <property type="entry name" value="HAMP_dom"/>
</dbReference>
<dbReference type="InterPro" id="IPR003594">
    <property type="entry name" value="HATPase_dom"/>
</dbReference>
<evidence type="ECO:0000256" key="10">
    <source>
        <dbReference type="ARBA" id="ARBA00022840"/>
    </source>
</evidence>
<evidence type="ECO:0000256" key="1">
    <source>
        <dbReference type="ARBA" id="ARBA00000085"/>
    </source>
</evidence>
<dbReference type="Gene3D" id="3.30.565.10">
    <property type="entry name" value="Histidine kinase-like ATPase, C-terminal domain"/>
    <property type="match status" value="1"/>
</dbReference>
<accession>A0ABU9SST0</accession>
<keyword evidence="6" id="KW-0808">Transferase</keyword>
<dbReference type="SMART" id="SM00304">
    <property type="entry name" value="HAMP"/>
    <property type="match status" value="1"/>
</dbReference>
<evidence type="ECO:0000259" key="17">
    <source>
        <dbReference type="PROSITE" id="PS50885"/>
    </source>
</evidence>
<feature type="region of interest" description="Disordered" evidence="14">
    <location>
        <begin position="58"/>
        <end position="84"/>
    </location>
</feature>
<keyword evidence="12" id="KW-0902">Two-component regulatory system</keyword>
<keyword evidence="11 15" id="KW-1133">Transmembrane helix</keyword>
<keyword evidence="13 15" id="KW-0472">Membrane</keyword>
<dbReference type="CDD" id="cd00082">
    <property type="entry name" value="HisKA"/>
    <property type="match status" value="1"/>
</dbReference>
<dbReference type="PANTHER" id="PTHR45528:SF1">
    <property type="entry name" value="SENSOR HISTIDINE KINASE CPXA"/>
    <property type="match status" value="1"/>
</dbReference>
<evidence type="ECO:0000256" key="3">
    <source>
        <dbReference type="ARBA" id="ARBA00012438"/>
    </source>
</evidence>
<evidence type="ECO:0000313" key="19">
    <source>
        <dbReference type="Proteomes" id="UP001461163"/>
    </source>
</evidence>
<dbReference type="Proteomes" id="UP001461163">
    <property type="component" value="Unassembled WGS sequence"/>
</dbReference>
<dbReference type="PRINTS" id="PR00344">
    <property type="entry name" value="BCTRLSENSOR"/>
</dbReference>
<evidence type="ECO:0000256" key="4">
    <source>
        <dbReference type="ARBA" id="ARBA00022475"/>
    </source>
</evidence>
<gene>
    <name evidence="18" type="ORF">WNY77_06010</name>
</gene>
<dbReference type="Pfam" id="PF02518">
    <property type="entry name" value="HATPase_c"/>
    <property type="match status" value="1"/>
</dbReference>
<dbReference type="Gene3D" id="6.10.340.10">
    <property type="match status" value="1"/>
</dbReference>
<dbReference type="EMBL" id="JBBMQS010000003">
    <property type="protein sequence ID" value="MEM5496943.1"/>
    <property type="molecule type" value="Genomic_DNA"/>
</dbReference>
<feature type="domain" description="HAMP" evidence="17">
    <location>
        <begin position="182"/>
        <end position="234"/>
    </location>
</feature>
<dbReference type="CDD" id="cd06225">
    <property type="entry name" value="HAMP"/>
    <property type="match status" value="1"/>
</dbReference>
<dbReference type="InterPro" id="IPR050398">
    <property type="entry name" value="HssS/ArlS-like"/>
</dbReference>
<evidence type="ECO:0000313" key="18">
    <source>
        <dbReference type="EMBL" id="MEM5496943.1"/>
    </source>
</evidence>
<dbReference type="InterPro" id="IPR004358">
    <property type="entry name" value="Sig_transdc_His_kin-like_C"/>
</dbReference>
<feature type="transmembrane region" description="Helical" evidence="15">
    <location>
        <begin position="162"/>
        <end position="180"/>
    </location>
</feature>
<evidence type="ECO:0000256" key="5">
    <source>
        <dbReference type="ARBA" id="ARBA00022553"/>
    </source>
</evidence>
<evidence type="ECO:0000256" key="2">
    <source>
        <dbReference type="ARBA" id="ARBA00004651"/>
    </source>
</evidence>
<dbReference type="PROSITE" id="PS50885">
    <property type="entry name" value="HAMP"/>
    <property type="match status" value="1"/>
</dbReference>
<evidence type="ECO:0000256" key="14">
    <source>
        <dbReference type="SAM" id="MobiDB-lite"/>
    </source>
</evidence>
<organism evidence="18 19">
    <name type="scientific">Paraglaciecola mesophila</name>
    <dbReference type="NCBI Taxonomy" id="197222"/>
    <lineage>
        <taxon>Bacteria</taxon>
        <taxon>Pseudomonadati</taxon>
        <taxon>Pseudomonadota</taxon>
        <taxon>Gammaproteobacteria</taxon>
        <taxon>Alteromonadales</taxon>
        <taxon>Alteromonadaceae</taxon>
        <taxon>Paraglaciecola</taxon>
    </lineage>
</organism>
<dbReference type="InterPro" id="IPR005467">
    <property type="entry name" value="His_kinase_dom"/>
</dbReference>
<sequence length="460" mass="51528">MFIFIYMTFSSGFNNYVEQEEKKHVASVKQQLTEFYVELGSWQPITQNTQLWRSIVEPENAPGVPNGNKQTSNSQPKQPTDSASPSLVWINLPAGALKTGQRISLYDQNKTVVMGREYLHDNPSVEPILLQGKIIGWIGLVPSRLVQSSPAKAFLSAQFQNYFMITSFIVLLAFIMAIAVSRHLIKPIKKILAGTSELIKGNFTSRITVLSKDELGTLSNHYNELALTLGKNQRSRFQWVSDTSHELRTPLTVLRSHLLAVQDGVFVADESRIRLLLKQVDKLNCIVDDLAQLAHSDTANLTYKDSDVDLVSTFTQTLENYAVRFEQRGITVDSHNLNNAGKFIISGDKERLQQVFTNLLENTCRYTHQGGQLNVKVGTLDRKVVLTLQDSTPGVSPSDKQRLFERFYRVEKSRNRDFGGSGLGLALCEQIVEAHDGHITLHDSPLGGLEVKITFPLIGR</sequence>
<protein>
    <recommendedName>
        <fullName evidence="3">histidine kinase</fullName>
        <ecNumber evidence="3">2.7.13.3</ecNumber>
    </recommendedName>
</protein>
<dbReference type="Gene3D" id="1.10.287.130">
    <property type="match status" value="1"/>
</dbReference>
<name>A0ABU9SST0_9ALTE</name>
<keyword evidence="19" id="KW-1185">Reference proteome</keyword>
<keyword evidence="10 18" id="KW-0067">ATP-binding</keyword>
<dbReference type="GO" id="GO:0005524">
    <property type="term" value="F:ATP binding"/>
    <property type="evidence" value="ECO:0007669"/>
    <property type="project" value="UniProtKB-KW"/>
</dbReference>
<evidence type="ECO:0000256" key="8">
    <source>
        <dbReference type="ARBA" id="ARBA00022741"/>
    </source>
</evidence>
<evidence type="ECO:0000259" key="16">
    <source>
        <dbReference type="PROSITE" id="PS50109"/>
    </source>
</evidence>
<reference evidence="18 19" key="1">
    <citation type="submission" date="2024-03" db="EMBL/GenBank/DDBJ databases">
        <title>Community enrichment and isolation of bacterial strains for fucoidan degradation.</title>
        <authorList>
            <person name="Sichert A."/>
        </authorList>
    </citation>
    <scope>NUCLEOTIDE SEQUENCE [LARGE SCALE GENOMIC DNA]</scope>
    <source>
        <strain evidence="18 19">AS12</strain>
    </source>
</reference>
<dbReference type="SMART" id="SM00388">
    <property type="entry name" value="HisKA"/>
    <property type="match status" value="1"/>
</dbReference>
<evidence type="ECO:0000256" key="7">
    <source>
        <dbReference type="ARBA" id="ARBA00022692"/>
    </source>
</evidence>
<keyword evidence="7 15" id="KW-0812">Transmembrane</keyword>
<evidence type="ECO:0000256" key="11">
    <source>
        <dbReference type="ARBA" id="ARBA00022989"/>
    </source>
</evidence>
<dbReference type="InterPro" id="IPR036890">
    <property type="entry name" value="HATPase_C_sf"/>
</dbReference>
<dbReference type="SUPFAM" id="SSF158472">
    <property type="entry name" value="HAMP domain-like"/>
    <property type="match status" value="1"/>
</dbReference>
<dbReference type="PROSITE" id="PS50109">
    <property type="entry name" value="HIS_KIN"/>
    <property type="match status" value="1"/>
</dbReference>
<keyword evidence="5" id="KW-0597">Phosphoprotein</keyword>
<dbReference type="InterPro" id="IPR003661">
    <property type="entry name" value="HisK_dim/P_dom"/>
</dbReference>
<dbReference type="RefSeq" id="WP_342881193.1">
    <property type="nucleotide sequence ID" value="NZ_JBBMQS010000003.1"/>
</dbReference>
<dbReference type="SUPFAM" id="SSF55874">
    <property type="entry name" value="ATPase domain of HSP90 chaperone/DNA topoisomerase II/histidine kinase"/>
    <property type="match status" value="1"/>
</dbReference>
<dbReference type="InterPro" id="IPR036097">
    <property type="entry name" value="HisK_dim/P_sf"/>
</dbReference>
<evidence type="ECO:0000256" key="13">
    <source>
        <dbReference type="ARBA" id="ARBA00023136"/>
    </source>
</evidence>
<feature type="domain" description="Histidine kinase" evidence="16">
    <location>
        <begin position="242"/>
        <end position="459"/>
    </location>
</feature>
<keyword evidence="8" id="KW-0547">Nucleotide-binding</keyword>
<comment type="catalytic activity">
    <reaction evidence="1">
        <text>ATP + protein L-histidine = ADP + protein N-phospho-L-histidine.</text>
        <dbReference type="EC" id="2.7.13.3"/>
    </reaction>
</comment>
<proteinExistence type="predicted"/>
<dbReference type="SMART" id="SM00387">
    <property type="entry name" value="HATPase_c"/>
    <property type="match status" value="1"/>
</dbReference>
<dbReference type="Pfam" id="PF00512">
    <property type="entry name" value="HisKA"/>
    <property type="match status" value="1"/>
</dbReference>
<dbReference type="EC" id="2.7.13.3" evidence="3"/>
<comment type="subcellular location">
    <subcellularLocation>
        <location evidence="2">Cell membrane</location>
        <topology evidence="2">Multi-pass membrane protein</topology>
    </subcellularLocation>
</comment>
<evidence type="ECO:0000256" key="15">
    <source>
        <dbReference type="SAM" id="Phobius"/>
    </source>
</evidence>
<keyword evidence="9" id="KW-0418">Kinase</keyword>
<comment type="caution">
    <text evidence="18">The sequence shown here is derived from an EMBL/GenBank/DDBJ whole genome shotgun (WGS) entry which is preliminary data.</text>
</comment>
<keyword evidence="4" id="KW-1003">Cell membrane</keyword>
<dbReference type="PANTHER" id="PTHR45528">
    <property type="entry name" value="SENSOR HISTIDINE KINASE CPXA"/>
    <property type="match status" value="1"/>
</dbReference>